<protein>
    <submittedName>
        <fullName evidence="2">Uncharacterized protein</fullName>
    </submittedName>
</protein>
<gene>
    <name evidence="2" type="ORF">P875_00138501</name>
</gene>
<dbReference type="OrthoDB" id="4380498at2759"/>
<evidence type="ECO:0000313" key="3">
    <source>
        <dbReference type="Proteomes" id="UP000033540"/>
    </source>
</evidence>
<comment type="caution">
    <text evidence="2">The sequence shown here is derived from an EMBL/GenBank/DDBJ whole genome shotgun (WGS) entry which is preliminary data.</text>
</comment>
<proteinExistence type="predicted"/>
<sequence length="184" mass="21647">MVDSQILKVIQTSIEAWKDLAVPSIQKITDMESNKKHYNEVYENLESAIKTVAHIADDLEELVKEPVNNEDADQIVTKLEEVRTIIIYLLLLSQEKPFFDHYNKYNDNDVLEPWETHIEGHELDRSSYSPGWLDDQFYPENSFHNNVWQRVGQLVYDNMPSCQERIKEVLNNDEVYYGFCSFNP</sequence>
<organism evidence="2 3">
    <name type="scientific">Aspergillus parasiticus (strain ATCC 56775 / NRRL 5862 / SRRC 143 / SU-1)</name>
    <dbReference type="NCBI Taxonomy" id="1403190"/>
    <lineage>
        <taxon>Eukaryota</taxon>
        <taxon>Fungi</taxon>
        <taxon>Dikarya</taxon>
        <taxon>Ascomycota</taxon>
        <taxon>Pezizomycotina</taxon>
        <taxon>Eurotiomycetes</taxon>
        <taxon>Eurotiomycetidae</taxon>
        <taxon>Eurotiales</taxon>
        <taxon>Aspergillaceae</taxon>
        <taxon>Aspergillus</taxon>
        <taxon>Aspergillus subgen. Circumdati</taxon>
    </lineage>
</organism>
<evidence type="ECO:0000256" key="1">
    <source>
        <dbReference type="SAM" id="Coils"/>
    </source>
</evidence>
<evidence type="ECO:0000313" key="2">
    <source>
        <dbReference type="EMBL" id="KJK64061.1"/>
    </source>
</evidence>
<accession>A0A0F0IAB2</accession>
<feature type="coiled-coil region" evidence="1">
    <location>
        <begin position="28"/>
        <end position="65"/>
    </location>
</feature>
<dbReference type="Proteomes" id="UP000033540">
    <property type="component" value="Unassembled WGS sequence"/>
</dbReference>
<dbReference type="EMBL" id="JZEE01000525">
    <property type="protein sequence ID" value="KJK64061.1"/>
    <property type="molecule type" value="Genomic_DNA"/>
</dbReference>
<keyword evidence="1" id="KW-0175">Coiled coil</keyword>
<name>A0A0F0IAB2_ASPPU</name>
<dbReference type="AlphaFoldDB" id="A0A0F0IAB2"/>
<reference evidence="2 3" key="1">
    <citation type="submission" date="2015-02" db="EMBL/GenBank/DDBJ databases">
        <title>Draft genome sequence of Aspergillus parasiticus SU-1.</title>
        <authorList>
            <person name="Yu J."/>
            <person name="Fedorova N."/>
            <person name="Yin Y."/>
            <person name="Losada L."/>
            <person name="Zafar N."/>
            <person name="Taujale R."/>
            <person name="Ehrlich K.C."/>
            <person name="Bhatnagar D."/>
            <person name="Cleveland T.E."/>
            <person name="Bennett J.W."/>
            <person name="Nierman W.C."/>
        </authorList>
    </citation>
    <scope>NUCLEOTIDE SEQUENCE [LARGE SCALE GENOMIC DNA]</scope>
    <source>
        <strain evidence="3">ATCC 56775 / NRRL 5862 / SRRC 143 / SU-1</strain>
    </source>
</reference>